<gene>
    <name evidence="2" type="ORF">TRFO_14939</name>
</gene>
<keyword evidence="3" id="KW-1185">Reference proteome</keyword>
<dbReference type="Gene3D" id="1.25.40.60">
    <property type="match status" value="1"/>
</dbReference>
<evidence type="ECO:0000256" key="1">
    <source>
        <dbReference type="ARBA" id="ARBA00009884"/>
    </source>
</evidence>
<accession>A0A1J4KY47</accession>
<dbReference type="Gene3D" id="3.40.50.2060">
    <property type="match status" value="1"/>
</dbReference>
<evidence type="ECO:0000313" key="2">
    <source>
        <dbReference type="EMBL" id="OHT14638.1"/>
    </source>
</evidence>
<dbReference type="InterPro" id="IPR043154">
    <property type="entry name" value="Sec-1-like_dom1"/>
</dbReference>
<protein>
    <submittedName>
        <fullName evidence="2">Sec1 family protein</fullName>
    </submittedName>
</protein>
<dbReference type="GO" id="GO:0016192">
    <property type="term" value="P:vesicle-mediated transport"/>
    <property type="evidence" value="ECO:0007669"/>
    <property type="project" value="InterPro"/>
</dbReference>
<name>A0A1J4KY47_9EUKA</name>
<sequence length="563" mass="64819">MVIKISQSMSYRMLRKKQQIQLLRILNCNSPPTRESQLIWKVLIHDKYSKNVLRSAFDENFDVLLSKNGVTYHADINLKRSRIRDVPVVYLVEANENNLNLILKDIESNIYDSFYINFISKIDNELLRDFAKEVATKSDGRAICGVFDSYLDFISEDDRKFELFDNSNSLFESIYDRSQQLSSLTIICDKITEKLLSVVKTIGQIPLIMSKGDLAKICNDMLKEKITNQITKNPNFLQRNERPLILIFDRSFDFLTMVHHATTYDSLIDDLLGIESRKNDHKNDEKNNDDGFLYINNGEFRIDKKNDAFWKDNRHKPFDQVLLNINELVQNFRKDYKSIENDIGGAMAEMSGIKERQESVTTHPKICDRLLSIIREKKIDKLFKFEVDCISKSSCRFSDCEIDTNTLTTKDKLRLLAVAYMTGSLSNNDGELNNNEFSFLKNLEMFKTFSQQDTGIVASVIGRFGRFSDNGTSLLSKMPIVDFVRRAMAGNDEGFDISNISPESPNVRKNAIVFIIGPGCMSEFDGFEMLNEEKKAEGVEIEYGCTTMLRPTQFAEELVRVFQ</sequence>
<dbReference type="VEuPathDB" id="TrichDB:TRFO_14939"/>
<proteinExistence type="inferred from homology"/>
<dbReference type="Proteomes" id="UP000179807">
    <property type="component" value="Unassembled WGS sequence"/>
</dbReference>
<dbReference type="RefSeq" id="XP_068367774.1">
    <property type="nucleotide sequence ID" value="XM_068498103.1"/>
</dbReference>
<reference evidence="2" key="1">
    <citation type="submission" date="2016-10" db="EMBL/GenBank/DDBJ databases">
        <authorList>
            <person name="Benchimol M."/>
            <person name="Almeida L.G."/>
            <person name="Vasconcelos A.T."/>
            <person name="Perreira-Neves A."/>
            <person name="Rosa I.A."/>
            <person name="Tasca T."/>
            <person name="Bogo M.R."/>
            <person name="de Souza W."/>
        </authorList>
    </citation>
    <scope>NUCLEOTIDE SEQUENCE [LARGE SCALE GENOMIC DNA]</scope>
    <source>
        <strain evidence="2">K</strain>
    </source>
</reference>
<dbReference type="OrthoDB" id="10251230at2759"/>
<dbReference type="InterPro" id="IPR036045">
    <property type="entry name" value="Sec1-like_sf"/>
</dbReference>
<comment type="similarity">
    <text evidence="1">Belongs to the STXBP/unc-18/SEC1 family.</text>
</comment>
<dbReference type="InterPro" id="IPR027482">
    <property type="entry name" value="Sec1-like_dom2"/>
</dbReference>
<organism evidence="2 3">
    <name type="scientific">Tritrichomonas foetus</name>
    <dbReference type="NCBI Taxonomy" id="1144522"/>
    <lineage>
        <taxon>Eukaryota</taxon>
        <taxon>Metamonada</taxon>
        <taxon>Parabasalia</taxon>
        <taxon>Tritrichomonadida</taxon>
        <taxon>Tritrichomonadidae</taxon>
        <taxon>Tritrichomonas</taxon>
    </lineage>
</organism>
<comment type="caution">
    <text evidence="2">The sequence shown here is derived from an EMBL/GenBank/DDBJ whole genome shotgun (WGS) entry which is preliminary data.</text>
</comment>
<dbReference type="Gene3D" id="3.90.830.10">
    <property type="entry name" value="Syntaxin Binding Protein 1, Chain A, domain 2"/>
    <property type="match status" value="1"/>
</dbReference>
<dbReference type="InterPro" id="IPR043127">
    <property type="entry name" value="Sec-1-like_dom3a"/>
</dbReference>
<evidence type="ECO:0000313" key="3">
    <source>
        <dbReference type="Proteomes" id="UP000179807"/>
    </source>
</evidence>
<dbReference type="AlphaFoldDB" id="A0A1J4KY47"/>
<dbReference type="InterPro" id="IPR001619">
    <property type="entry name" value="Sec1-like"/>
</dbReference>
<dbReference type="Gene3D" id="3.40.50.1910">
    <property type="match status" value="1"/>
</dbReference>
<dbReference type="SUPFAM" id="SSF56815">
    <property type="entry name" value="Sec1/munc18-like (SM) proteins"/>
    <property type="match status" value="1"/>
</dbReference>
<dbReference type="PIRSF" id="PIRSF005715">
    <property type="entry name" value="VPS45_Sec1"/>
    <property type="match status" value="1"/>
</dbReference>
<dbReference type="EMBL" id="MLAK01000335">
    <property type="protein sequence ID" value="OHT14638.1"/>
    <property type="molecule type" value="Genomic_DNA"/>
</dbReference>
<dbReference type="PANTHER" id="PTHR11679">
    <property type="entry name" value="VESICLE PROTEIN SORTING-ASSOCIATED"/>
    <property type="match status" value="1"/>
</dbReference>
<dbReference type="GeneID" id="94832807"/>
<dbReference type="Pfam" id="PF00995">
    <property type="entry name" value="Sec1"/>
    <property type="match status" value="1"/>
</dbReference>